<dbReference type="InterPro" id="IPR003034">
    <property type="entry name" value="SAP_dom"/>
</dbReference>
<feature type="compositionally biased region" description="Polar residues" evidence="4">
    <location>
        <begin position="167"/>
        <end position="181"/>
    </location>
</feature>
<dbReference type="AlphaFoldDB" id="E2A486"/>
<evidence type="ECO:0000313" key="6">
    <source>
        <dbReference type="EMBL" id="EFN71757.1"/>
    </source>
</evidence>
<reference evidence="6 7" key="1">
    <citation type="journal article" date="2010" name="Science">
        <title>Genomic comparison of the ants Camponotus floridanus and Harpegnathos saltator.</title>
        <authorList>
            <person name="Bonasio R."/>
            <person name="Zhang G."/>
            <person name="Ye C."/>
            <person name="Mutti N.S."/>
            <person name="Fang X."/>
            <person name="Qin N."/>
            <person name="Donahue G."/>
            <person name="Yang P."/>
            <person name="Li Q."/>
            <person name="Li C."/>
            <person name="Zhang P."/>
            <person name="Huang Z."/>
            <person name="Berger S.L."/>
            <person name="Reinberg D."/>
            <person name="Wang J."/>
            <person name="Liebig J."/>
        </authorList>
    </citation>
    <scope>NUCLEOTIDE SEQUENCE [LARGE SCALE GENOMIC DNA]</scope>
    <source>
        <strain evidence="7">C129</strain>
    </source>
</reference>
<dbReference type="GO" id="GO:0003723">
    <property type="term" value="F:RNA binding"/>
    <property type="evidence" value="ECO:0007669"/>
    <property type="project" value="UniProtKB-KW"/>
</dbReference>
<dbReference type="GO" id="GO:0043565">
    <property type="term" value="F:sequence-specific DNA binding"/>
    <property type="evidence" value="ECO:0007669"/>
    <property type="project" value="TreeGrafter"/>
</dbReference>
<protein>
    <submittedName>
        <fullName evidence="6">Scaffold attachment factor B1</fullName>
    </submittedName>
</protein>
<dbReference type="GO" id="GO:0005634">
    <property type="term" value="C:nucleus"/>
    <property type="evidence" value="ECO:0007669"/>
    <property type="project" value="UniProtKB-SubCell"/>
</dbReference>
<dbReference type="PANTHER" id="PTHR15683:SF8">
    <property type="entry name" value="SCAFFOLD ATTACHMENT FACTOR B, ISOFORM B"/>
    <property type="match status" value="1"/>
</dbReference>
<dbReference type="InterPro" id="IPR036361">
    <property type="entry name" value="SAP_dom_sf"/>
</dbReference>
<dbReference type="InParanoid" id="E2A486"/>
<organism evidence="7">
    <name type="scientific">Camponotus floridanus</name>
    <name type="common">Florida carpenter ant</name>
    <dbReference type="NCBI Taxonomy" id="104421"/>
    <lineage>
        <taxon>Eukaryota</taxon>
        <taxon>Metazoa</taxon>
        <taxon>Ecdysozoa</taxon>
        <taxon>Arthropoda</taxon>
        <taxon>Hexapoda</taxon>
        <taxon>Insecta</taxon>
        <taxon>Pterygota</taxon>
        <taxon>Neoptera</taxon>
        <taxon>Endopterygota</taxon>
        <taxon>Hymenoptera</taxon>
        <taxon>Apocrita</taxon>
        <taxon>Aculeata</taxon>
        <taxon>Formicoidea</taxon>
        <taxon>Formicidae</taxon>
        <taxon>Formicinae</taxon>
        <taxon>Camponotus</taxon>
    </lineage>
</organism>
<evidence type="ECO:0000256" key="4">
    <source>
        <dbReference type="SAM" id="MobiDB-lite"/>
    </source>
</evidence>
<dbReference type="EMBL" id="GL436596">
    <property type="protein sequence ID" value="EFN71757.1"/>
    <property type="molecule type" value="Genomic_DNA"/>
</dbReference>
<keyword evidence="2" id="KW-0694">RNA-binding</keyword>
<feature type="domain" description="SAP" evidence="5">
    <location>
        <begin position="9"/>
        <end position="43"/>
    </location>
</feature>
<dbReference type="Gene3D" id="1.10.720.30">
    <property type="entry name" value="SAP domain"/>
    <property type="match status" value="1"/>
</dbReference>
<dbReference type="PROSITE" id="PS50800">
    <property type="entry name" value="SAP"/>
    <property type="match status" value="1"/>
</dbReference>
<feature type="compositionally biased region" description="Basic and acidic residues" evidence="4">
    <location>
        <begin position="302"/>
        <end position="313"/>
    </location>
</feature>
<evidence type="ECO:0000313" key="7">
    <source>
        <dbReference type="Proteomes" id="UP000000311"/>
    </source>
</evidence>
<evidence type="ECO:0000259" key="5">
    <source>
        <dbReference type="PROSITE" id="PS50800"/>
    </source>
</evidence>
<dbReference type="GO" id="GO:0050684">
    <property type="term" value="P:regulation of mRNA processing"/>
    <property type="evidence" value="ECO:0007669"/>
    <property type="project" value="TreeGrafter"/>
</dbReference>
<feature type="region of interest" description="Disordered" evidence="4">
    <location>
        <begin position="302"/>
        <end position="348"/>
    </location>
</feature>
<feature type="region of interest" description="Disordered" evidence="4">
    <location>
        <begin position="153"/>
        <end position="192"/>
    </location>
</feature>
<dbReference type="PANTHER" id="PTHR15683">
    <property type="entry name" value="SCAFFOLD ATTACHMENT FACTOR B-RELATED"/>
    <property type="match status" value="1"/>
</dbReference>
<feature type="compositionally biased region" description="Basic and acidic residues" evidence="4">
    <location>
        <begin position="83"/>
        <end position="101"/>
    </location>
</feature>
<dbReference type="STRING" id="104421.E2A486"/>
<evidence type="ECO:0000256" key="1">
    <source>
        <dbReference type="ARBA" id="ARBA00004123"/>
    </source>
</evidence>
<feature type="region of interest" description="Disordered" evidence="4">
    <location>
        <begin position="43"/>
        <end position="101"/>
    </location>
</feature>
<gene>
    <name evidence="6" type="ORF">EAG_15791</name>
</gene>
<dbReference type="OrthoDB" id="6159259at2759"/>
<dbReference type="Proteomes" id="UP000000311">
    <property type="component" value="Unassembled WGS sequence"/>
</dbReference>
<evidence type="ECO:0000256" key="3">
    <source>
        <dbReference type="ARBA" id="ARBA00023242"/>
    </source>
</evidence>
<dbReference type="SUPFAM" id="SSF68906">
    <property type="entry name" value="SAP domain"/>
    <property type="match status" value="1"/>
</dbReference>
<feature type="compositionally biased region" description="Gly residues" evidence="4">
    <location>
        <begin position="314"/>
        <end position="323"/>
    </location>
</feature>
<name>E2A486_CAMFO</name>
<dbReference type="InterPro" id="IPR051738">
    <property type="entry name" value="SAF_Modulators"/>
</dbReference>
<keyword evidence="7" id="KW-1185">Reference proteome</keyword>
<proteinExistence type="predicted"/>
<keyword evidence="3" id="KW-0539">Nucleus</keyword>
<accession>E2A486</accession>
<dbReference type="SMART" id="SM00513">
    <property type="entry name" value="SAP"/>
    <property type="match status" value="1"/>
</dbReference>
<dbReference type="Pfam" id="PF02037">
    <property type="entry name" value="SAP"/>
    <property type="match status" value="1"/>
</dbReference>
<dbReference type="GO" id="GO:0006357">
    <property type="term" value="P:regulation of transcription by RNA polymerase II"/>
    <property type="evidence" value="ECO:0007669"/>
    <property type="project" value="TreeGrafter"/>
</dbReference>
<evidence type="ECO:0000256" key="2">
    <source>
        <dbReference type="ARBA" id="ARBA00022884"/>
    </source>
</evidence>
<sequence>MADMEGKKLTELRVIDLKTELERRGLDKSGNKAALLERLSKAISDDGDNPEEYLIVPSGGPSKVIPRKNSGTLNQEESTECSDNQKEENIDKQENVEKSKGEIKTMAEENIEKEVSIKKEISIKKEEFQSEVKNNTSKEENFKQEIKIQGVKVEGVQSNDKNESDKNNTANQSLTASSATVEANGIDNEDSINLTIGEDEENLLAEETESHDRHKEQNSTTIWNKGNVFHNNFLLVLRASIFKSLVLVNFISTSGRNVANRSMIIEAHTTRLLIRCFDRDERMVIDKVFGIKYGGEKKKIEENSKKGDSKGGGRAEAGAGGKEGTTSGANVGTKNKQDGGDGGSKRLVSHRAKKYGSRYCGTANWKCLTHSRLY</sequence>
<comment type="subcellular location">
    <subcellularLocation>
        <location evidence="1">Nucleus</location>
    </subcellularLocation>
</comment>